<feature type="compositionally biased region" description="Low complexity" evidence="1">
    <location>
        <begin position="405"/>
        <end position="427"/>
    </location>
</feature>
<proteinExistence type="predicted"/>
<gene>
    <name evidence="3" type="ORF">Vbra_7758</name>
</gene>
<dbReference type="STRING" id="1169540.A0A0G4EM15"/>
<reference evidence="3 4" key="1">
    <citation type="submission" date="2014-11" db="EMBL/GenBank/DDBJ databases">
        <authorList>
            <person name="Zhu J."/>
            <person name="Qi W."/>
            <person name="Song R."/>
        </authorList>
    </citation>
    <scope>NUCLEOTIDE SEQUENCE [LARGE SCALE GENOMIC DNA]</scope>
</reference>
<feature type="region of interest" description="Disordered" evidence="1">
    <location>
        <begin position="297"/>
        <end position="355"/>
    </location>
</feature>
<dbReference type="PANTHER" id="PTHR43358">
    <property type="entry name" value="ALPHA/BETA-HYDROLASE"/>
    <property type="match status" value="1"/>
</dbReference>
<dbReference type="OMA" id="HITVFAF"/>
<dbReference type="InterPro" id="IPR022742">
    <property type="entry name" value="Hydrolase_4"/>
</dbReference>
<evidence type="ECO:0000256" key="1">
    <source>
        <dbReference type="SAM" id="MobiDB-lite"/>
    </source>
</evidence>
<feature type="compositionally biased region" description="Pro residues" evidence="1">
    <location>
        <begin position="428"/>
        <end position="441"/>
    </location>
</feature>
<dbReference type="InterPro" id="IPR029058">
    <property type="entry name" value="AB_hydrolase_fold"/>
</dbReference>
<evidence type="ECO:0000313" key="4">
    <source>
        <dbReference type="Proteomes" id="UP000041254"/>
    </source>
</evidence>
<dbReference type="Pfam" id="PF12146">
    <property type="entry name" value="Hydrolase_4"/>
    <property type="match status" value="1"/>
</dbReference>
<dbReference type="PhylomeDB" id="A0A0G4EM15"/>
<dbReference type="AlphaFoldDB" id="A0A0G4EM15"/>
<feature type="compositionally biased region" description="Polar residues" evidence="1">
    <location>
        <begin position="465"/>
        <end position="476"/>
    </location>
</feature>
<dbReference type="PROSITE" id="PS50330">
    <property type="entry name" value="UIM"/>
    <property type="match status" value="1"/>
</dbReference>
<protein>
    <recommendedName>
        <fullName evidence="2">Serine aminopeptidase S33 domain-containing protein</fullName>
    </recommendedName>
</protein>
<evidence type="ECO:0000313" key="3">
    <source>
        <dbReference type="EMBL" id="CEL97883.1"/>
    </source>
</evidence>
<dbReference type="Gene3D" id="3.40.50.1820">
    <property type="entry name" value="alpha/beta hydrolase"/>
    <property type="match status" value="1"/>
</dbReference>
<dbReference type="InParanoid" id="A0A0G4EM15"/>
<dbReference type="InterPro" id="IPR003903">
    <property type="entry name" value="UIM_dom"/>
</dbReference>
<feature type="compositionally biased region" description="Basic and acidic residues" evidence="1">
    <location>
        <begin position="343"/>
        <end position="353"/>
    </location>
</feature>
<dbReference type="EMBL" id="CDMY01000258">
    <property type="protein sequence ID" value="CEL97883.1"/>
    <property type="molecule type" value="Genomic_DNA"/>
</dbReference>
<evidence type="ECO:0000259" key="2">
    <source>
        <dbReference type="Pfam" id="PF12146"/>
    </source>
</evidence>
<dbReference type="OrthoDB" id="10249433at2759"/>
<name>A0A0G4EM15_VITBC</name>
<feature type="domain" description="Serine aminopeptidase S33" evidence="2">
    <location>
        <begin position="75"/>
        <end position="200"/>
    </location>
</feature>
<dbReference type="Proteomes" id="UP000041254">
    <property type="component" value="Unassembled WGS sequence"/>
</dbReference>
<dbReference type="SUPFAM" id="SSF53474">
    <property type="entry name" value="alpha/beta-Hydrolases"/>
    <property type="match status" value="1"/>
</dbReference>
<organism evidence="3 4">
    <name type="scientific">Vitrella brassicaformis (strain CCMP3155)</name>
    <dbReference type="NCBI Taxonomy" id="1169540"/>
    <lineage>
        <taxon>Eukaryota</taxon>
        <taxon>Sar</taxon>
        <taxon>Alveolata</taxon>
        <taxon>Colpodellida</taxon>
        <taxon>Vitrellaceae</taxon>
        <taxon>Vitrella</taxon>
    </lineage>
</organism>
<dbReference type="Pfam" id="PF10142">
    <property type="entry name" value="PhoPQ_related"/>
    <property type="match status" value="1"/>
</dbReference>
<sequence>MFSRWSEHYAELWKAIIRPPRDNYQVEDLGPTVFTIGDYNYQRTDINLKGSRGLTLKCSHFEPVQEERPAEKLPCVIYLHGNCSSRLEALTSLSVLLPNHITVFAFDFSGSGQSEGEYISLGYWERDDVAAVVSYLRESNRTTCIGLWGRSMGAVTALLHGDRDPSIGGMVLDSPFASLRLLAEELCDTYVKWKMPKWLIGTAMAFIRMTISSKAAFDIDKLTPINHVDKTFIPALFIAGEGDQFIQPHHTKDLHDRYSGDKNMVICEGDHNSARPQFLNNSIMFFFHTTLQCSMIPSRDRRGGRSPAQNLTETQGVDMSRLLAAGAVSGVSPKRAQTQPSPPRDRPPHRHEMQPPQQTFHFERDNAGHSILTPDFAVDDEEECALIQQAIRMSLAEAERSGRRPSSSDSTHNHTNTNTDTTSSSAPAPAPSGPSKAPPPSNMSVGEDFPAPSPATTAHAHRPAQSENDNTDTPTQWRRGGSEGGVGVNVTDGAHTQPACNGVGERGMGRQQHPGAAAEDASPSVSVPNDSPVNFGQKT</sequence>
<dbReference type="VEuPathDB" id="CryptoDB:Vbra_7758"/>
<feature type="compositionally biased region" description="Polar residues" evidence="1">
    <location>
        <begin position="307"/>
        <end position="317"/>
    </location>
</feature>
<dbReference type="InterPro" id="IPR009199">
    <property type="entry name" value="PhoPQ-act_pathogen-rel_PqaA"/>
</dbReference>
<dbReference type="InterPro" id="IPR052920">
    <property type="entry name" value="DNA-binding_regulatory"/>
</dbReference>
<feature type="compositionally biased region" description="Low complexity" evidence="1">
    <location>
        <begin position="522"/>
        <end position="539"/>
    </location>
</feature>
<feature type="region of interest" description="Disordered" evidence="1">
    <location>
        <begin position="396"/>
        <end position="539"/>
    </location>
</feature>
<accession>A0A0G4EM15</accession>
<keyword evidence="4" id="KW-1185">Reference proteome</keyword>
<dbReference type="PANTHER" id="PTHR43358:SF4">
    <property type="entry name" value="ALPHA_BETA HYDROLASE FOLD-1 DOMAIN-CONTAINING PROTEIN"/>
    <property type="match status" value="1"/>
</dbReference>